<evidence type="ECO:0000256" key="4">
    <source>
        <dbReference type="ARBA" id="ARBA00023319"/>
    </source>
</evidence>
<dbReference type="Gene3D" id="2.60.40.10">
    <property type="entry name" value="Immunoglobulins"/>
    <property type="match status" value="2"/>
</dbReference>
<evidence type="ECO:0000256" key="7">
    <source>
        <dbReference type="SAM" id="SignalP"/>
    </source>
</evidence>
<keyword evidence="6" id="KW-0812">Transmembrane</keyword>
<dbReference type="InterPro" id="IPR003599">
    <property type="entry name" value="Ig_sub"/>
</dbReference>
<reference evidence="9 10" key="1">
    <citation type="journal article" date="2014" name="Nat. Genet.">
        <title>Whole-genome sequence of a flatfish provides insights into ZW sex chromosome evolution and adaptation to a benthic lifestyle.</title>
        <authorList>
            <person name="Chen S."/>
            <person name="Zhang G."/>
            <person name="Shao C."/>
            <person name="Huang Q."/>
            <person name="Liu G."/>
            <person name="Zhang P."/>
            <person name="Song W."/>
            <person name="An N."/>
            <person name="Chalopin D."/>
            <person name="Volff J.N."/>
            <person name="Hong Y."/>
            <person name="Li Q."/>
            <person name="Sha Z."/>
            <person name="Zhou H."/>
            <person name="Xie M."/>
            <person name="Yu Q."/>
            <person name="Liu Y."/>
            <person name="Xiang H."/>
            <person name="Wang N."/>
            <person name="Wu K."/>
            <person name="Yang C."/>
            <person name="Zhou Q."/>
            <person name="Liao X."/>
            <person name="Yang L."/>
            <person name="Hu Q."/>
            <person name="Zhang J."/>
            <person name="Meng L."/>
            <person name="Jin L."/>
            <person name="Tian Y."/>
            <person name="Lian J."/>
            <person name="Yang J."/>
            <person name="Miao G."/>
            <person name="Liu S."/>
            <person name="Liang Z."/>
            <person name="Yan F."/>
            <person name="Li Y."/>
            <person name="Sun B."/>
            <person name="Zhang H."/>
            <person name="Zhang J."/>
            <person name="Zhu Y."/>
            <person name="Du M."/>
            <person name="Zhao Y."/>
            <person name="Schartl M."/>
            <person name="Tang Q."/>
            <person name="Wang J."/>
        </authorList>
    </citation>
    <scope>NUCLEOTIDE SEQUENCE</scope>
</reference>
<evidence type="ECO:0000313" key="10">
    <source>
        <dbReference type="Proteomes" id="UP000265120"/>
    </source>
</evidence>
<keyword evidence="1 7" id="KW-0732">Signal</keyword>
<proteinExistence type="predicted"/>
<dbReference type="GO" id="GO:0005102">
    <property type="term" value="F:signaling receptor binding"/>
    <property type="evidence" value="ECO:0007669"/>
    <property type="project" value="TreeGrafter"/>
</dbReference>
<dbReference type="PANTHER" id="PTHR47118">
    <property type="entry name" value="CYTOTOXIC AND REGULATORY T-CELL MOLECULE"/>
    <property type="match status" value="1"/>
</dbReference>
<protein>
    <submittedName>
        <fullName evidence="9">Cytotoxic and regulatory T cell molecule</fullName>
    </submittedName>
</protein>
<dbReference type="InterPro" id="IPR036179">
    <property type="entry name" value="Ig-like_dom_sf"/>
</dbReference>
<keyword evidence="6" id="KW-0472">Membrane</keyword>
<evidence type="ECO:0000256" key="1">
    <source>
        <dbReference type="ARBA" id="ARBA00022729"/>
    </source>
</evidence>
<evidence type="ECO:0000256" key="6">
    <source>
        <dbReference type="SAM" id="Phobius"/>
    </source>
</evidence>
<dbReference type="Pfam" id="PF07686">
    <property type="entry name" value="V-set"/>
    <property type="match status" value="1"/>
</dbReference>
<dbReference type="GO" id="GO:0005886">
    <property type="term" value="C:plasma membrane"/>
    <property type="evidence" value="ECO:0007669"/>
    <property type="project" value="TreeGrafter"/>
</dbReference>
<evidence type="ECO:0000256" key="2">
    <source>
        <dbReference type="ARBA" id="ARBA00022737"/>
    </source>
</evidence>
<dbReference type="PROSITE" id="PS50835">
    <property type="entry name" value="IG_LIKE"/>
    <property type="match status" value="1"/>
</dbReference>
<dbReference type="Proteomes" id="UP000265120">
    <property type="component" value="Chromosome 19"/>
</dbReference>
<feature type="compositionally biased region" description="Polar residues" evidence="5">
    <location>
        <begin position="239"/>
        <end position="278"/>
    </location>
</feature>
<dbReference type="InterPro" id="IPR013783">
    <property type="entry name" value="Ig-like_fold"/>
</dbReference>
<dbReference type="CTD" id="56253"/>
<dbReference type="KEGG" id="csem:103395052"/>
<dbReference type="GO" id="GO:0008037">
    <property type="term" value="P:cell recognition"/>
    <property type="evidence" value="ECO:0007669"/>
    <property type="project" value="TreeGrafter"/>
</dbReference>
<feature type="compositionally biased region" description="Basic and acidic residues" evidence="5">
    <location>
        <begin position="382"/>
        <end position="397"/>
    </location>
</feature>
<keyword evidence="10" id="KW-1185">Reference proteome</keyword>
<evidence type="ECO:0000259" key="8">
    <source>
        <dbReference type="PROSITE" id="PS50835"/>
    </source>
</evidence>
<keyword evidence="6" id="KW-1133">Transmembrane helix</keyword>
<sequence>MEVKLLLIAFLLLVQDSLAVWRNVTVIKGQTLHLHCPIKNAHKTTVEWRNPQNNIMFFNKNRVLRNKKYRIDRLSMSEFTVSVSNVTISDGGIYTCSHYGHQTIEKQVKVTVLSLPVISFTQHDGRMAIKCVAEGNYHAPEISWKLDKGPEIFPQAQVHTEDNKYVSVDVLQIHSVDTTVTVKCLVRHPALHLPALMNFIKVERNGAKFHATTTISLPKTELLESTEALTKMPTRSGHGKTTTVSLTTSDVNKSPSVSHNKTSAVSSNHTFSSSEPQTITVPTVFPDNTITATDSHFSPTGWTSIDQTTENSVFNNTERNNTVNQNELDMRRGRNGSSSLLVFLVTCLIFCLLVVVVFFAVKLRRAHIIWRKENEDSDPSEDSSKSKSSQEEKNNKEQKRRGHLNTAFTQYVTEGPTVATVTNTGATTGSACVNMEQMSQPQTSIKETEL</sequence>
<dbReference type="PANTHER" id="PTHR47118:SF1">
    <property type="entry name" value="CYTOTOXIC AND REGULATORY T-CELL MOLECULE"/>
    <property type="match status" value="1"/>
</dbReference>
<dbReference type="SMART" id="SM00409">
    <property type="entry name" value="IG"/>
    <property type="match status" value="1"/>
</dbReference>
<feature type="compositionally biased region" description="Polar residues" evidence="5">
    <location>
        <begin position="436"/>
        <end position="450"/>
    </location>
</feature>
<keyword evidence="3" id="KW-1015">Disulfide bond</keyword>
<dbReference type="FunFam" id="2.60.40.10:FF:000013">
    <property type="entry name" value="cell adhesion molecule 1 isoform X1"/>
    <property type="match status" value="1"/>
</dbReference>
<dbReference type="InParanoid" id="A0A3P8X0Z6"/>
<dbReference type="RefSeq" id="XP_008330836.1">
    <property type="nucleotide sequence ID" value="XM_008332614.3"/>
</dbReference>
<dbReference type="AlphaFoldDB" id="A0A3P8X0Z6"/>
<feature type="signal peptide" evidence="7">
    <location>
        <begin position="1"/>
        <end position="19"/>
    </location>
</feature>
<organism evidence="9 10">
    <name type="scientific">Cynoglossus semilaevis</name>
    <name type="common">Tongue sole</name>
    <dbReference type="NCBI Taxonomy" id="244447"/>
    <lineage>
        <taxon>Eukaryota</taxon>
        <taxon>Metazoa</taxon>
        <taxon>Chordata</taxon>
        <taxon>Craniata</taxon>
        <taxon>Vertebrata</taxon>
        <taxon>Euteleostomi</taxon>
        <taxon>Actinopterygii</taxon>
        <taxon>Neopterygii</taxon>
        <taxon>Teleostei</taxon>
        <taxon>Neoteleostei</taxon>
        <taxon>Acanthomorphata</taxon>
        <taxon>Carangaria</taxon>
        <taxon>Pleuronectiformes</taxon>
        <taxon>Pleuronectoidei</taxon>
        <taxon>Cynoglossidae</taxon>
        <taxon>Cynoglossinae</taxon>
        <taxon>Cynoglossus</taxon>
    </lineage>
</organism>
<dbReference type="GO" id="GO:0002860">
    <property type="term" value="P:positive regulation of natural killer cell mediated cytotoxicity directed against tumor cell target"/>
    <property type="evidence" value="ECO:0007669"/>
    <property type="project" value="TreeGrafter"/>
</dbReference>
<feature type="region of interest" description="Disordered" evidence="5">
    <location>
        <begin position="232"/>
        <end position="278"/>
    </location>
</feature>
<feature type="chain" id="PRO_5018218580" evidence="7">
    <location>
        <begin position="20"/>
        <end position="450"/>
    </location>
</feature>
<reference evidence="9" key="3">
    <citation type="submission" date="2025-09" db="UniProtKB">
        <authorList>
            <consortium name="Ensembl"/>
        </authorList>
    </citation>
    <scope>IDENTIFICATION</scope>
</reference>
<dbReference type="InterPro" id="IPR053096">
    <property type="entry name" value="CRTAM"/>
</dbReference>
<reference evidence="9" key="2">
    <citation type="submission" date="2025-08" db="UniProtKB">
        <authorList>
            <consortium name="Ensembl"/>
        </authorList>
    </citation>
    <scope>IDENTIFICATION</scope>
</reference>
<keyword evidence="4" id="KW-0393">Immunoglobulin domain</keyword>
<name>A0A3P8X0Z6_CYNSE</name>
<dbReference type="GeneID" id="103395052"/>
<feature type="region of interest" description="Disordered" evidence="5">
    <location>
        <begin position="374"/>
        <end position="403"/>
    </location>
</feature>
<evidence type="ECO:0000256" key="5">
    <source>
        <dbReference type="SAM" id="MobiDB-lite"/>
    </source>
</evidence>
<dbReference type="GeneTree" id="ENSGT00940000159804"/>
<dbReference type="InterPro" id="IPR007110">
    <property type="entry name" value="Ig-like_dom"/>
</dbReference>
<dbReference type="Ensembl" id="ENSCSET00000031005.1">
    <property type="protein sequence ID" value="ENSCSEP00000030600.1"/>
    <property type="gene ID" value="ENSCSEG00000019604.1"/>
</dbReference>
<evidence type="ECO:0000313" key="9">
    <source>
        <dbReference type="Ensembl" id="ENSCSEP00000030600.1"/>
    </source>
</evidence>
<dbReference type="InterPro" id="IPR013106">
    <property type="entry name" value="Ig_V-set"/>
</dbReference>
<dbReference type="OMA" id="GVYKCFY"/>
<accession>A0A3P8X0Z6</accession>
<feature type="transmembrane region" description="Helical" evidence="6">
    <location>
        <begin position="340"/>
        <end position="361"/>
    </location>
</feature>
<feature type="domain" description="Ig-like" evidence="8">
    <location>
        <begin position="15"/>
        <end position="111"/>
    </location>
</feature>
<evidence type="ECO:0000256" key="3">
    <source>
        <dbReference type="ARBA" id="ARBA00023157"/>
    </source>
</evidence>
<dbReference type="OrthoDB" id="10006996at2759"/>
<feature type="region of interest" description="Disordered" evidence="5">
    <location>
        <begin position="430"/>
        <end position="450"/>
    </location>
</feature>
<dbReference type="SUPFAM" id="SSF48726">
    <property type="entry name" value="Immunoglobulin"/>
    <property type="match status" value="2"/>
</dbReference>
<dbReference type="GO" id="GO:0002355">
    <property type="term" value="P:detection of tumor cell"/>
    <property type="evidence" value="ECO:0007669"/>
    <property type="project" value="TreeGrafter"/>
</dbReference>
<keyword evidence="2" id="KW-0677">Repeat</keyword>